<name>A0A7G5F683_9ENTR</name>
<dbReference type="EC" id="2.7.1.4" evidence="2"/>
<dbReference type="AlphaFoldDB" id="A0A7G5F683"/>
<reference evidence="2" key="1">
    <citation type="submission" date="2019-09" db="EMBL/GenBank/DDBJ databases">
        <authorList>
            <person name="Zhou D."/>
            <person name="Xu Y."/>
        </authorList>
    </citation>
    <scope>NUCLEOTIDE SEQUENCE</scope>
    <source>
        <strain evidence="2">L21</strain>
        <plasmid evidence="2">pL21-1NR</plasmid>
    </source>
</reference>
<dbReference type="InterPro" id="IPR003346">
    <property type="entry name" value="Transposase_20"/>
</dbReference>
<keyword evidence="2" id="KW-0808">Transferase</keyword>
<keyword evidence="2" id="KW-0614">Plasmid</keyword>
<evidence type="ECO:0000259" key="1">
    <source>
        <dbReference type="Pfam" id="PF02371"/>
    </source>
</evidence>
<dbReference type="GO" id="GO:0003677">
    <property type="term" value="F:DNA binding"/>
    <property type="evidence" value="ECO:0007669"/>
    <property type="project" value="InterPro"/>
</dbReference>
<organism evidence="2">
    <name type="scientific">Leclercia adecarboxylata</name>
    <dbReference type="NCBI Taxonomy" id="83655"/>
    <lineage>
        <taxon>Bacteria</taxon>
        <taxon>Pseudomonadati</taxon>
        <taxon>Pseudomonadota</taxon>
        <taxon>Gammaproteobacteria</taxon>
        <taxon>Enterobacterales</taxon>
        <taxon>Enterobacteriaceae</taxon>
        <taxon>Leclercia</taxon>
    </lineage>
</organism>
<keyword evidence="2" id="KW-0418">Kinase</keyword>
<feature type="domain" description="Transposase IS116/IS110/IS902 C-terminal" evidence="1">
    <location>
        <begin position="12"/>
        <end position="54"/>
    </location>
</feature>
<evidence type="ECO:0000313" key="2">
    <source>
        <dbReference type="EMBL" id="QMV81758.1"/>
    </source>
</evidence>
<dbReference type="GO" id="GO:0008865">
    <property type="term" value="F:fructokinase activity"/>
    <property type="evidence" value="ECO:0007669"/>
    <property type="project" value="UniProtKB-EC"/>
</dbReference>
<geneLocation type="plasmid" evidence="2">
    <name>pL21-1NR</name>
</geneLocation>
<protein>
    <submittedName>
        <fullName evidence="2">Fructokinase</fullName>
        <ecNumber evidence="2">2.7.1.4</ecNumber>
    </submittedName>
</protein>
<proteinExistence type="predicted"/>
<accession>A0A7G5F683</accession>
<sequence length="54" mass="5971">MRSDDELKKQDALIQSVPGIGEVSSNLILSFMSGKGFRKAKEVTAYLGLNPRHH</sequence>
<dbReference type="GO" id="GO:0006313">
    <property type="term" value="P:DNA transposition"/>
    <property type="evidence" value="ECO:0007669"/>
    <property type="project" value="InterPro"/>
</dbReference>
<dbReference type="EMBL" id="MN423365">
    <property type="protein sequence ID" value="QMV81758.1"/>
    <property type="molecule type" value="Genomic_DNA"/>
</dbReference>
<dbReference type="Pfam" id="PF02371">
    <property type="entry name" value="Transposase_20"/>
    <property type="match status" value="1"/>
</dbReference>
<dbReference type="GO" id="GO:0004803">
    <property type="term" value="F:transposase activity"/>
    <property type="evidence" value="ECO:0007669"/>
    <property type="project" value="InterPro"/>
</dbReference>